<dbReference type="RefSeq" id="WP_061858326.1">
    <property type="nucleotide sequence ID" value="NZ_LTBB01000006.1"/>
</dbReference>
<dbReference type="InterPro" id="IPR038765">
    <property type="entry name" value="Papain-like_cys_pep_sf"/>
</dbReference>
<evidence type="ECO:0000256" key="1">
    <source>
        <dbReference type="SAM" id="Phobius"/>
    </source>
</evidence>
<dbReference type="STRING" id="1121305.CLCOL_14790"/>
<protein>
    <recommendedName>
        <fullName evidence="4">Transglutaminase-like superfamily protein</fullName>
    </recommendedName>
</protein>
<comment type="caution">
    <text evidence="2">The sequence shown here is derived from an EMBL/GenBank/DDBJ whole genome shotgun (WGS) entry which is preliminary data.</text>
</comment>
<dbReference type="AlphaFoldDB" id="A0A151AN51"/>
<keyword evidence="1" id="KW-0812">Transmembrane</keyword>
<keyword evidence="1" id="KW-0472">Membrane</keyword>
<reference evidence="2 3" key="1">
    <citation type="submission" date="2016-02" db="EMBL/GenBank/DDBJ databases">
        <title>Genome sequence of Clostridium colicanis DSM 13634.</title>
        <authorList>
            <person name="Poehlein A."/>
            <person name="Daniel R."/>
        </authorList>
    </citation>
    <scope>NUCLEOTIDE SEQUENCE [LARGE SCALE GENOMIC DNA]</scope>
    <source>
        <strain evidence="2 3">DSM 13634</strain>
    </source>
</reference>
<keyword evidence="1" id="KW-1133">Transmembrane helix</keyword>
<dbReference type="PATRIC" id="fig|1121305.3.peg.1486"/>
<name>A0A151AN51_9CLOT</name>
<accession>A0A151AN51</accession>
<proteinExistence type="predicted"/>
<evidence type="ECO:0000313" key="2">
    <source>
        <dbReference type="EMBL" id="KYH29039.1"/>
    </source>
</evidence>
<organism evidence="2 3">
    <name type="scientific">Clostridium colicanis DSM 13634</name>
    <dbReference type="NCBI Taxonomy" id="1121305"/>
    <lineage>
        <taxon>Bacteria</taxon>
        <taxon>Bacillati</taxon>
        <taxon>Bacillota</taxon>
        <taxon>Clostridia</taxon>
        <taxon>Eubacteriales</taxon>
        <taxon>Clostridiaceae</taxon>
        <taxon>Clostridium</taxon>
    </lineage>
</organism>
<gene>
    <name evidence="2" type="ORF">CLCOL_14790</name>
</gene>
<dbReference type="Proteomes" id="UP000075374">
    <property type="component" value="Unassembled WGS sequence"/>
</dbReference>
<evidence type="ECO:0008006" key="4">
    <source>
        <dbReference type="Google" id="ProtNLM"/>
    </source>
</evidence>
<keyword evidence="3" id="KW-1185">Reference proteome</keyword>
<dbReference type="EMBL" id="LTBB01000006">
    <property type="protein sequence ID" value="KYH29039.1"/>
    <property type="molecule type" value="Genomic_DNA"/>
</dbReference>
<sequence length="378" mass="44221">MKRKKSTVVLIWIIVALIAVIVFKIKGTDNNKGFKVVKWNNFYKGDNIKLYYGSTDKQLLKQLNEKYNLKKITEGGKNDFDKSLKILDWINKNMPNKDTMDYDENIDYSEEGTFDILSQENKNTYSSREICIVFNEFAIASGIISRIGELSSDPDSFTRKEGSMIICEVWSNDYNKWIMIDATRGAYMEYNNIPLSAIEVIERGLANIKIIGVKDNEEYEEYVDDVKKYFHNYLIKIDNSIYGEKNSNSYLCFINNKENKNFLNENSVKRPIIYTYNKNLFKLSPRYELNKIEKDEIPTLIFSKKNITKDDSDIKMEIYGGAFQDSAMINRYYISINNRPFKQQNSYFEVEIKEGITNIRLSKDGKSAIREVVFEFIE</sequence>
<dbReference type="SUPFAM" id="SSF54001">
    <property type="entry name" value="Cysteine proteinases"/>
    <property type="match status" value="1"/>
</dbReference>
<feature type="transmembrane region" description="Helical" evidence="1">
    <location>
        <begin position="7"/>
        <end position="25"/>
    </location>
</feature>
<evidence type="ECO:0000313" key="3">
    <source>
        <dbReference type="Proteomes" id="UP000075374"/>
    </source>
</evidence>